<protein>
    <recommendedName>
        <fullName evidence="4 13">Tetraacyldisaccharide 4'-kinase</fullName>
        <ecNumber evidence="3 13">2.7.1.130</ecNumber>
    </recommendedName>
    <alternativeName>
        <fullName evidence="12 13">Lipid A 4'-kinase</fullName>
    </alternativeName>
</protein>
<dbReference type="Proteomes" id="UP000244173">
    <property type="component" value="Chromosome"/>
</dbReference>
<gene>
    <name evidence="13" type="primary">lpxK</name>
    <name evidence="14" type="ORF">DAI18_12770</name>
</gene>
<evidence type="ECO:0000256" key="8">
    <source>
        <dbReference type="ARBA" id="ARBA00022741"/>
    </source>
</evidence>
<dbReference type="GO" id="GO:0009245">
    <property type="term" value="P:lipid A biosynthetic process"/>
    <property type="evidence" value="ECO:0007669"/>
    <property type="project" value="UniProtKB-UniRule"/>
</dbReference>
<evidence type="ECO:0000256" key="2">
    <source>
        <dbReference type="ARBA" id="ARBA00004870"/>
    </source>
</evidence>
<dbReference type="HAMAP" id="MF_00409">
    <property type="entry name" value="LpxK"/>
    <property type="match status" value="1"/>
</dbReference>
<evidence type="ECO:0000256" key="12">
    <source>
        <dbReference type="ARBA" id="ARBA00029757"/>
    </source>
</evidence>
<evidence type="ECO:0000313" key="15">
    <source>
        <dbReference type="Proteomes" id="UP000244173"/>
    </source>
</evidence>
<keyword evidence="11 13" id="KW-0443">Lipid metabolism</keyword>
<evidence type="ECO:0000256" key="3">
    <source>
        <dbReference type="ARBA" id="ARBA00012071"/>
    </source>
</evidence>
<dbReference type="OrthoDB" id="9766423at2"/>
<dbReference type="GO" id="GO:0005886">
    <property type="term" value="C:plasma membrane"/>
    <property type="evidence" value="ECO:0007669"/>
    <property type="project" value="TreeGrafter"/>
</dbReference>
<dbReference type="STRING" id="1122240.GCA_000620105_02667"/>
<dbReference type="PANTHER" id="PTHR42724:SF1">
    <property type="entry name" value="TETRAACYLDISACCHARIDE 4'-KINASE, MITOCHONDRIAL-RELATED"/>
    <property type="match status" value="1"/>
</dbReference>
<evidence type="ECO:0000256" key="4">
    <source>
        <dbReference type="ARBA" id="ARBA00016436"/>
    </source>
</evidence>
<evidence type="ECO:0000256" key="6">
    <source>
        <dbReference type="ARBA" id="ARBA00022556"/>
    </source>
</evidence>
<evidence type="ECO:0000313" key="14">
    <source>
        <dbReference type="EMBL" id="AVY94813.1"/>
    </source>
</evidence>
<dbReference type="EC" id="2.7.1.130" evidence="3 13"/>
<keyword evidence="6 13" id="KW-0441">Lipid A biosynthesis</keyword>
<keyword evidence="5 13" id="KW-0444">Lipid biosynthesis</keyword>
<dbReference type="InterPro" id="IPR027417">
    <property type="entry name" value="P-loop_NTPase"/>
</dbReference>
<evidence type="ECO:0000256" key="9">
    <source>
        <dbReference type="ARBA" id="ARBA00022777"/>
    </source>
</evidence>
<keyword evidence="7 13" id="KW-0808">Transferase</keyword>
<dbReference type="UniPathway" id="UPA00359">
    <property type="reaction ID" value="UER00482"/>
</dbReference>
<organism evidence="14 15">
    <name type="scientific">Microvirgula aerodenitrificans</name>
    <dbReference type="NCBI Taxonomy" id="57480"/>
    <lineage>
        <taxon>Bacteria</taxon>
        <taxon>Pseudomonadati</taxon>
        <taxon>Pseudomonadota</taxon>
        <taxon>Betaproteobacteria</taxon>
        <taxon>Neisseriales</taxon>
        <taxon>Aquaspirillaceae</taxon>
        <taxon>Microvirgula</taxon>
    </lineage>
</organism>
<dbReference type="GO" id="GO:0009029">
    <property type="term" value="F:lipid-A 4'-kinase activity"/>
    <property type="evidence" value="ECO:0007669"/>
    <property type="project" value="UniProtKB-UniRule"/>
</dbReference>
<comment type="similarity">
    <text evidence="13">Belongs to the LpxK family.</text>
</comment>
<accession>A0A2S0PBW4</accession>
<dbReference type="InterPro" id="IPR003758">
    <property type="entry name" value="LpxK"/>
</dbReference>
<dbReference type="NCBIfam" id="TIGR00682">
    <property type="entry name" value="lpxK"/>
    <property type="match status" value="1"/>
</dbReference>
<dbReference type="GO" id="GO:0009244">
    <property type="term" value="P:lipopolysaccharide core region biosynthetic process"/>
    <property type="evidence" value="ECO:0007669"/>
    <property type="project" value="TreeGrafter"/>
</dbReference>
<keyword evidence="9 13" id="KW-0418">Kinase</keyword>
<dbReference type="EMBL" id="CP028519">
    <property type="protein sequence ID" value="AVY94813.1"/>
    <property type="molecule type" value="Genomic_DNA"/>
</dbReference>
<evidence type="ECO:0000256" key="11">
    <source>
        <dbReference type="ARBA" id="ARBA00023098"/>
    </source>
</evidence>
<dbReference type="RefSeq" id="WP_107889605.1">
    <property type="nucleotide sequence ID" value="NZ_CP028519.1"/>
</dbReference>
<comment type="catalytic activity">
    <reaction evidence="13">
        <text>a lipid A disaccharide + ATP = a lipid IVA + ADP + H(+)</text>
        <dbReference type="Rhea" id="RHEA:67840"/>
        <dbReference type="ChEBI" id="CHEBI:15378"/>
        <dbReference type="ChEBI" id="CHEBI:30616"/>
        <dbReference type="ChEBI" id="CHEBI:176343"/>
        <dbReference type="ChEBI" id="CHEBI:176425"/>
        <dbReference type="ChEBI" id="CHEBI:456216"/>
        <dbReference type="EC" id="2.7.1.130"/>
    </reaction>
</comment>
<evidence type="ECO:0000256" key="13">
    <source>
        <dbReference type="HAMAP-Rule" id="MF_00409"/>
    </source>
</evidence>
<feature type="binding site" evidence="13">
    <location>
        <begin position="61"/>
        <end position="68"/>
    </location>
    <ligand>
        <name>ATP</name>
        <dbReference type="ChEBI" id="CHEBI:30616"/>
    </ligand>
</feature>
<comment type="pathway">
    <text evidence="2 13">Glycolipid biosynthesis; lipid IV(A) biosynthesis; lipid IV(A) from (3R)-3-hydroxytetradecanoyl-[acyl-carrier-protein] and UDP-N-acetyl-alpha-D-glucosamine: step 6/6.</text>
</comment>
<dbReference type="Pfam" id="PF02606">
    <property type="entry name" value="LpxK"/>
    <property type="match status" value="1"/>
</dbReference>
<dbReference type="KEGG" id="maer:DAI18_12770"/>
<sequence length="332" mass="35753">MSLSRLIEAHWYAPRPLLTLLLAPLSALFVLVSSVRRCAYRHGWLRCERLPVPVVVVGNINVGGVGKTPLTRYLVDALRAQGWHPGVISRGYGGSHQAPMAVTVDSVAAEVGDEPLLLATTGCPVWVGRDRVAAGRALLAAHPDVDVLLSDDGLQHYRLARDVEIAVLDAARGLGNGWRLPAGPLREPRGRLATVDAVVSHGAARPDLLPAGVPGFVMTLRPGRFWQLVAPDRYCEAADLAGKDCAAVAGIGHPERFFATLASLGLHPRQYAFPDHHHYADGDMPDADAILVTEKDAVKLRQGKDARIWALPVAAVMEPDLGRWLARTLEGL</sequence>
<evidence type="ECO:0000256" key="10">
    <source>
        <dbReference type="ARBA" id="ARBA00022840"/>
    </source>
</evidence>
<evidence type="ECO:0000256" key="5">
    <source>
        <dbReference type="ARBA" id="ARBA00022516"/>
    </source>
</evidence>
<dbReference type="AlphaFoldDB" id="A0A2S0PBW4"/>
<name>A0A2S0PBW4_9NEIS</name>
<evidence type="ECO:0000256" key="1">
    <source>
        <dbReference type="ARBA" id="ARBA00002274"/>
    </source>
</evidence>
<keyword evidence="10 13" id="KW-0067">ATP-binding</keyword>
<dbReference type="SUPFAM" id="SSF52540">
    <property type="entry name" value="P-loop containing nucleoside triphosphate hydrolases"/>
    <property type="match status" value="1"/>
</dbReference>
<keyword evidence="15" id="KW-1185">Reference proteome</keyword>
<dbReference type="GO" id="GO:0005524">
    <property type="term" value="F:ATP binding"/>
    <property type="evidence" value="ECO:0007669"/>
    <property type="project" value="UniProtKB-UniRule"/>
</dbReference>
<reference evidence="14 15" key="1">
    <citation type="submission" date="2018-04" db="EMBL/GenBank/DDBJ databases">
        <title>Denitrifier Microvirgula.</title>
        <authorList>
            <person name="Anderson E."/>
            <person name="Jang J."/>
            <person name="Ishii S."/>
        </authorList>
    </citation>
    <scope>NUCLEOTIDE SEQUENCE [LARGE SCALE GENOMIC DNA]</scope>
    <source>
        <strain evidence="14 15">BE2.4</strain>
    </source>
</reference>
<evidence type="ECO:0000256" key="7">
    <source>
        <dbReference type="ARBA" id="ARBA00022679"/>
    </source>
</evidence>
<dbReference type="PANTHER" id="PTHR42724">
    <property type="entry name" value="TETRAACYLDISACCHARIDE 4'-KINASE"/>
    <property type="match status" value="1"/>
</dbReference>
<proteinExistence type="inferred from homology"/>
<keyword evidence="8 13" id="KW-0547">Nucleotide-binding</keyword>
<comment type="function">
    <text evidence="1 13">Transfers the gamma-phosphate of ATP to the 4'-position of a tetraacyldisaccharide 1-phosphate intermediate (termed DS-1-P) to form tetraacyldisaccharide 1,4'-bis-phosphate (lipid IVA).</text>
</comment>